<protein>
    <recommendedName>
        <fullName evidence="2">DUF4395 domain-containing protein</fullName>
    </recommendedName>
</protein>
<accession>A0A0D5NMU9</accession>
<dbReference type="STRING" id="1126833.VN24_20385"/>
<dbReference type="InterPro" id="IPR025508">
    <property type="entry name" value="DUF4395"/>
</dbReference>
<keyword evidence="1" id="KW-0472">Membrane</keyword>
<proteinExistence type="predicted"/>
<evidence type="ECO:0000256" key="1">
    <source>
        <dbReference type="SAM" id="Phobius"/>
    </source>
</evidence>
<dbReference type="AlphaFoldDB" id="A0A0D5NMU9"/>
<reference evidence="4" key="2">
    <citation type="submission" date="2015-03" db="EMBL/GenBank/DDBJ databases">
        <title>Genome sequence of Paenibacillus beijingensis strain DSM 24997T.</title>
        <authorList>
            <person name="Kwak Y."/>
            <person name="Shin J.-H."/>
        </authorList>
    </citation>
    <scope>NUCLEOTIDE SEQUENCE [LARGE SCALE GENOMIC DNA]</scope>
    <source>
        <strain evidence="4">DSM 24997</strain>
    </source>
</reference>
<feature type="domain" description="DUF4395" evidence="2">
    <location>
        <begin position="7"/>
        <end position="130"/>
    </location>
</feature>
<dbReference type="OrthoDB" id="2376580at2"/>
<dbReference type="Pfam" id="PF14340">
    <property type="entry name" value="DUF4395"/>
    <property type="match status" value="1"/>
</dbReference>
<dbReference type="InterPro" id="IPR016942">
    <property type="entry name" value="UCP030042"/>
</dbReference>
<gene>
    <name evidence="3" type="ORF">VN24_20385</name>
</gene>
<evidence type="ECO:0000313" key="3">
    <source>
        <dbReference type="EMBL" id="AJY76495.1"/>
    </source>
</evidence>
<evidence type="ECO:0000313" key="4">
    <source>
        <dbReference type="Proteomes" id="UP000032633"/>
    </source>
</evidence>
<sequence length="144" mass="16367">MEQPRSIPRPLVRTNQWFIVATVAAVWISGFYWLLALPLLAGIGGLLFGFNPVMRFAKRFLRKQPSHYVPEDWDQQQFNQAIAVICLLLGLAAYVAGWHMAALIFTGIVALAALVAILGFCIGCFIRYHWLQYRHRKHARISGK</sequence>
<dbReference type="RefSeq" id="WP_045671921.1">
    <property type="nucleotide sequence ID" value="NZ_CP011058.1"/>
</dbReference>
<dbReference type="HOGENOM" id="CLU_148540_0_0_9"/>
<keyword evidence="4" id="KW-1185">Reference proteome</keyword>
<name>A0A0D5NMU9_9BACL</name>
<dbReference type="PATRIC" id="fig|1126833.4.peg.4487"/>
<evidence type="ECO:0000259" key="2">
    <source>
        <dbReference type="Pfam" id="PF14340"/>
    </source>
</evidence>
<feature type="transmembrane region" description="Helical" evidence="1">
    <location>
        <begin position="102"/>
        <end position="128"/>
    </location>
</feature>
<feature type="transmembrane region" description="Helical" evidence="1">
    <location>
        <begin position="39"/>
        <end position="57"/>
    </location>
</feature>
<reference evidence="3 4" key="1">
    <citation type="journal article" date="2015" name="J. Biotechnol.">
        <title>Complete genome sequence of Paenibacillus beijingensis 7188(T) (=DSM 24997(T)), a novel rhizobacterium from jujube garden soil.</title>
        <authorList>
            <person name="Kwak Y."/>
            <person name="Shin J.H."/>
        </authorList>
    </citation>
    <scope>NUCLEOTIDE SEQUENCE [LARGE SCALE GENOMIC DNA]</scope>
    <source>
        <strain evidence="3 4">DSM 24997</strain>
    </source>
</reference>
<dbReference type="EMBL" id="CP011058">
    <property type="protein sequence ID" value="AJY76495.1"/>
    <property type="molecule type" value="Genomic_DNA"/>
</dbReference>
<keyword evidence="1" id="KW-1133">Transmembrane helix</keyword>
<keyword evidence="1" id="KW-0812">Transmembrane</keyword>
<dbReference type="KEGG" id="pbj:VN24_20385"/>
<dbReference type="Proteomes" id="UP000032633">
    <property type="component" value="Chromosome"/>
</dbReference>
<organism evidence="3 4">
    <name type="scientific">Paenibacillus beijingensis</name>
    <dbReference type="NCBI Taxonomy" id="1126833"/>
    <lineage>
        <taxon>Bacteria</taxon>
        <taxon>Bacillati</taxon>
        <taxon>Bacillota</taxon>
        <taxon>Bacilli</taxon>
        <taxon>Bacillales</taxon>
        <taxon>Paenibacillaceae</taxon>
        <taxon>Paenibacillus</taxon>
    </lineage>
</organism>
<feature type="transmembrane region" description="Helical" evidence="1">
    <location>
        <begin position="78"/>
        <end position="96"/>
    </location>
</feature>
<dbReference type="PIRSF" id="PIRSF030042">
    <property type="entry name" value="UCP030042"/>
    <property type="match status" value="1"/>
</dbReference>
<feature type="transmembrane region" description="Helical" evidence="1">
    <location>
        <begin position="12"/>
        <end position="33"/>
    </location>
</feature>